<dbReference type="EMBL" id="UFQB01000042">
    <property type="protein sequence ID" value="SSW72903.1"/>
    <property type="molecule type" value="Genomic_DNA"/>
</dbReference>
<keyword evidence="2" id="KW-1003">Cell membrane</keyword>
<evidence type="ECO:0000313" key="9">
    <source>
        <dbReference type="Proteomes" id="UP000289184"/>
    </source>
</evidence>
<dbReference type="AlphaFoldDB" id="A0A446CYI0"/>
<evidence type="ECO:0000256" key="4">
    <source>
        <dbReference type="ARBA" id="ARBA00022989"/>
    </source>
</evidence>
<keyword evidence="3 6" id="KW-0812">Transmembrane</keyword>
<dbReference type="InterPro" id="IPR050448">
    <property type="entry name" value="OpgB/LTA_synthase_biosynth"/>
</dbReference>
<dbReference type="PANTHER" id="PTHR47371:SF3">
    <property type="entry name" value="PHOSPHOGLYCEROL TRANSFERASE I"/>
    <property type="match status" value="1"/>
</dbReference>
<evidence type="ECO:0000313" key="8">
    <source>
        <dbReference type="EMBL" id="SSW72903.1"/>
    </source>
</evidence>
<feature type="transmembrane region" description="Helical" evidence="6">
    <location>
        <begin position="169"/>
        <end position="187"/>
    </location>
</feature>
<dbReference type="InterPro" id="IPR017850">
    <property type="entry name" value="Alkaline_phosphatase_core_sf"/>
</dbReference>
<dbReference type="Pfam" id="PF00884">
    <property type="entry name" value="Sulfatase"/>
    <property type="match status" value="1"/>
</dbReference>
<dbReference type="SUPFAM" id="SSF53649">
    <property type="entry name" value="Alkaline phosphatase-like"/>
    <property type="match status" value="1"/>
</dbReference>
<reference evidence="8 9" key="1">
    <citation type="submission" date="2018-07" db="EMBL/GenBank/DDBJ databases">
        <authorList>
            <person name="Peeters C."/>
        </authorList>
    </citation>
    <scope>NUCLEOTIDE SEQUENCE [LARGE SCALE GENOMIC DNA]</scope>
    <source>
        <strain evidence="8 9">LMG 3411</strain>
    </source>
</reference>
<feature type="transmembrane region" description="Helical" evidence="6">
    <location>
        <begin position="6"/>
        <end position="27"/>
    </location>
</feature>
<dbReference type="CDD" id="cd16015">
    <property type="entry name" value="LTA_synthase"/>
    <property type="match status" value="1"/>
</dbReference>
<dbReference type="OrthoDB" id="5363296at2"/>
<comment type="subcellular location">
    <subcellularLocation>
        <location evidence="1">Cell membrane</location>
        <topology evidence="1">Multi-pass membrane protein</topology>
    </subcellularLocation>
</comment>
<evidence type="ECO:0000256" key="5">
    <source>
        <dbReference type="ARBA" id="ARBA00023136"/>
    </source>
</evidence>
<keyword evidence="4 6" id="KW-1133">Transmembrane helix</keyword>
<gene>
    <name evidence="8" type="primary">ltaS1</name>
    <name evidence="8" type="ORF">AGI3411_05809</name>
</gene>
<sequence length="551" mass="61318">MIEAFWIPLLPPYLIGLALSWAIEAMLTPRPVAPWRRPAAAIGVHVGVWTLAFALELALFRRPYFGVANVLAIQLLIVLVSNAKYQALREPFVYPDFEYFTDAIKHPRLYLPFFGLARALAAGGGYGAALWAGLALEDSVTAGAGIWLVSFVELPQEHMFDPTAPLMPFFAHTFGLAAAGLAVAILAGRRNPVVFDATQDLRRLGLVAALWAYGRSERQPADDLRRRAPFATAKPPEVLPDPLPDLVVIQSESFFDARRAYPQLLRQDILANFDLLKSEAVAHGQLTVAAWGANTVRTEFAFLAGMGPDALGVHQYNPYRKLAEQGFPTIASYLKSLGYRTVCVHPYHRSFYRRDKVLPLLGFDEFIGIEAFQGARRDGSYVGDKALGQYVAHMLQEKTDRPLYLHVITMENHGPLHWESVDPDDVADVFRAPMPEGCRDLVAYSRHLRNADAMFGDLRQALMGREKPASLCIFGDHVPIMPGVYAELGEVEGTTDYVLWRTGKSQKEKERDEDVTLLACRYLQATGTYERYDASKPVTAYVSKNAEIDAF</sequence>
<dbReference type="PANTHER" id="PTHR47371">
    <property type="entry name" value="LIPOTEICHOIC ACID SYNTHASE"/>
    <property type="match status" value="1"/>
</dbReference>
<protein>
    <submittedName>
        <fullName evidence="8">Lipoteichoic acid synthase 1</fullName>
    </submittedName>
</protein>
<feature type="domain" description="Sulfatase N-terminal" evidence="7">
    <location>
        <begin position="244"/>
        <end position="512"/>
    </location>
</feature>
<keyword evidence="9" id="KW-1185">Reference proteome</keyword>
<dbReference type="GO" id="GO:0005886">
    <property type="term" value="C:plasma membrane"/>
    <property type="evidence" value="ECO:0007669"/>
    <property type="project" value="UniProtKB-SubCell"/>
</dbReference>
<organism evidence="8 9">
    <name type="scientific">Achromobacter agilis</name>
    <dbReference type="NCBI Taxonomy" id="1353888"/>
    <lineage>
        <taxon>Bacteria</taxon>
        <taxon>Pseudomonadati</taxon>
        <taxon>Pseudomonadota</taxon>
        <taxon>Betaproteobacteria</taxon>
        <taxon>Burkholderiales</taxon>
        <taxon>Alcaligenaceae</taxon>
        <taxon>Achromobacter</taxon>
    </lineage>
</organism>
<accession>A0A446CYI0</accession>
<name>A0A446CYI0_9BURK</name>
<feature type="transmembrane region" description="Helical" evidence="6">
    <location>
        <begin position="39"/>
        <end position="60"/>
    </location>
</feature>
<dbReference type="Gene3D" id="3.40.720.10">
    <property type="entry name" value="Alkaline Phosphatase, subunit A"/>
    <property type="match status" value="1"/>
</dbReference>
<feature type="transmembrane region" description="Helical" evidence="6">
    <location>
        <begin position="109"/>
        <end position="132"/>
    </location>
</feature>
<evidence type="ECO:0000256" key="1">
    <source>
        <dbReference type="ARBA" id="ARBA00004651"/>
    </source>
</evidence>
<dbReference type="InterPro" id="IPR000917">
    <property type="entry name" value="Sulfatase_N"/>
</dbReference>
<evidence type="ECO:0000256" key="2">
    <source>
        <dbReference type="ARBA" id="ARBA00022475"/>
    </source>
</evidence>
<dbReference type="Proteomes" id="UP000289184">
    <property type="component" value="Unassembled WGS sequence"/>
</dbReference>
<evidence type="ECO:0000259" key="7">
    <source>
        <dbReference type="Pfam" id="PF00884"/>
    </source>
</evidence>
<proteinExistence type="predicted"/>
<evidence type="ECO:0000256" key="3">
    <source>
        <dbReference type="ARBA" id="ARBA00022692"/>
    </source>
</evidence>
<keyword evidence="5 6" id="KW-0472">Membrane</keyword>
<dbReference type="RefSeq" id="WP_129530796.1">
    <property type="nucleotide sequence ID" value="NZ_UFQB01000042.1"/>
</dbReference>
<evidence type="ECO:0000256" key="6">
    <source>
        <dbReference type="SAM" id="Phobius"/>
    </source>
</evidence>